<dbReference type="GO" id="GO:0030942">
    <property type="term" value="F:endoplasmic reticulum signal peptide binding"/>
    <property type="evidence" value="ECO:0007669"/>
    <property type="project" value="UniProtKB-UniRule"/>
</dbReference>
<sequence length="126" mass="14000">MFVDNEKFLTELAAYFRKASKSGSVTVTSKRYDAATRHQSPAQPIVETNLTMDPHPTSSEPGNPQHDYLVRAAFKGDKISTVVTPEDYTQFQSGYLYLLKLQMKALKVPKKRKATGSAKKSGSSKK</sequence>
<dbReference type="GO" id="GO:0005786">
    <property type="term" value="C:signal recognition particle, endoplasmic reticulum targeting"/>
    <property type="evidence" value="ECO:0007669"/>
    <property type="project" value="UniProtKB-UniRule"/>
</dbReference>
<comment type="subunit">
    <text evidence="7">Component of a fungal signal recognition particle (SRP) complex that consists of a 7SL RNA molecule (scR1) and at least six protein subunits: SRP72, SRP68, SRP54, SEC65, SRP21 and SRP14.</text>
</comment>
<dbReference type="GO" id="GO:0008312">
    <property type="term" value="F:7S RNA binding"/>
    <property type="evidence" value="ECO:0007669"/>
    <property type="project" value="UniProtKB-UniRule"/>
</dbReference>
<dbReference type="InterPro" id="IPR003210">
    <property type="entry name" value="Signal_recog_particle_SRP14"/>
</dbReference>
<protein>
    <recommendedName>
        <fullName evidence="7">Signal recognition particle subunit SRP14</fullName>
    </recommendedName>
    <alternativeName>
        <fullName evidence="7">Signal recognition particle 14 kDa protein</fullName>
    </alternativeName>
</protein>
<dbReference type="GO" id="GO:0006614">
    <property type="term" value="P:SRP-dependent cotranslational protein targeting to membrane"/>
    <property type="evidence" value="ECO:0007669"/>
    <property type="project" value="UniProtKB-UniRule"/>
</dbReference>
<organism evidence="9 10">
    <name type="scientific">Dimargaris cristalligena</name>
    <dbReference type="NCBI Taxonomy" id="215637"/>
    <lineage>
        <taxon>Eukaryota</taxon>
        <taxon>Fungi</taxon>
        <taxon>Fungi incertae sedis</taxon>
        <taxon>Zoopagomycota</taxon>
        <taxon>Kickxellomycotina</taxon>
        <taxon>Dimargaritomycetes</taxon>
        <taxon>Dimargaritales</taxon>
        <taxon>Dimargaritaceae</taxon>
        <taxon>Dimargaris</taxon>
    </lineage>
</organism>
<comment type="function">
    <text evidence="7">Component of the signal recognition particle (SRP) complex, a ribonucleoprotein complex that mediates the cotranslational targeting of secretory and membrane proteins to the endoplasmic reticulum (ER).</text>
</comment>
<dbReference type="AlphaFoldDB" id="A0A4Q0A3W6"/>
<comment type="similarity">
    <text evidence="2 7">Belongs to the SRP14 family.</text>
</comment>
<accession>A0A4Q0A3W6</accession>
<dbReference type="PANTHER" id="PTHR12013">
    <property type="entry name" value="SIGNAL RECOGNITION PARTICLE 14 KD PROTEIN"/>
    <property type="match status" value="1"/>
</dbReference>
<dbReference type="SUPFAM" id="SSF54762">
    <property type="entry name" value="Signal recognition particle alu RNA binding heterodimer, SRP9/14"/>
    <property type="match status" value="1"/>
</dbReference>
<dbReference type="EMBL" id="ML002226">
    <property type="protein sequence ID" value="RKP40102.1"/>
    <property type="molecule type" value="Genomic_DNA"/>
</dbReference>
<proteinExistence type="inferred from homology"/>
<dbReference type="InterPro" id="IPR009018">
    <property type="entry name" value="Signal_recog_particle_SRP9/14"/>
</dbReference>
<evidence type="ECO:0000256" key="8">
    <source>
        <dbReference type="SAM" id="MobiDB-lite"/>
    </source>
</evidence>
<keyword evidence="6 7" id="KW-0687">Ribonucleoprotein</keyword>
<evidence type="ECO:0000313" key="10">
    <source>
        <dbReference type="Proteomes" id="UP000268162"/>
    </source>
</evidence>
<dbReference type="STRING" id="215637.A0A4Q0A3W6"/>
<keyword evidence="4 7" id="KW-0694">RNA-binding</keyword>
<evidence type="ECO:0000256" key="1">
    <source>
        <dbReference type="ARBA" id="ARBA00004496"/>
    </source>
</evidence>
<dbReference type="Proteomes" id="UP000268162">
    <property type="component" value="Unassembled WGS sequence"/>
</dbReference>
<evidence type="ECO:0000256" key="6">
    <source>
        <dbReference type="ARBA" id="ARBA00023274"/>
    </source>
</evidence>
<keyword evidence="3 7" id="KW-0963">Cytoplasm</keyword>
<dbReference type="Gene3D" id="3.30.720.10">
    <property type="entry name" value="Signal recognition particle alu RNA binding heterodimer, srp9/1"/>
    <property type="match status" value="1"/>
</dbReference>
<keyword evidence="10" id="KW-1185">Reference proteome</keyword>
<name>A0A4Q0A3W6_9FUNG</name>
<evidence type="ECO:0000313" key="9">
    <source>
        <dbReference type="EMBL" id="RKP40102.1"/>
    </source>
</evidence>
<dbReference type="Pfam" id="PF02290">
    <property type="entry name" value="SRP14"/>
    <property type="match status" value="1"/>
</dbReference>
<feature type="compositionally biased region" description="Polar residues" evidence="8">
    <location>
        <begin position="37"/>
        <end position="62"/>
    </location>
</feature>
<gene>
    <name evidence="9" type="ORF">BJ085DRAFT_27385</name>
</gene>
<evidence type="ECO:0000256" key="7">
    <source>
        <dbReference type="RuleBase" id="RU368100"/>
    </source>
</evidence>
<evidence type="ECO:0000256" key="2">
    <source>
        <dbReference type="ARBA" id="ARBA00010349"/>
    </source>
</evidence>
<reference evidence="10" key="1">
    <citation type="journal article" date="2018" name="Nat. Microbiol.">
        <title>Leveraging single-cell genomics to expand the fungal tree of life.</title>
        <authorList>
            <person name="Ahrendt S.R."/>
            <person name="Quandt C.A."/>
            <person name="Ciobanu D."/>
            <person name="Clum A."/>
            <person name="Salamov A."/>
            <person name="Andreopoulos B."/>
            <person name="Cheng J.F."/>
            <person name="Woyke T."/>
            <person name="Pelin A."/>
            <person name="Henrissat B."/>
            <person name="Reynolds N.K."/>
            <person name="Benny G.L."/>
            <person name="Smith M.E."/>
            <person name="James T.Y."/>
            <person name="Grigoriev I.V."/>
        </authorList>
    </citation>
    <scope>NUCLEOTIDE SEQUENCE [LARGE SCALE GENOMIC DNA]</scope>
    <source>
        <strain evidence="10">RSA 468</strain>
    </source>
</reference>
<comment type="subcellular location">
    <subcellularLocation>
        <location evidence="1 7">Cytoplasm</location>
    </subcellularLocation>
</comment>
<feature type="region of interest" description="Disordered" evidence="8">
    <location>
        <begin position="31"/>
        <end position="66"/>
    </location>
</feature>
<dbReference type="OrthoDB" id="19209at2759"/>
<keyword evidence="5 7" id="KW-0733">Signal recognition particle</keyword>
<evidence type="ECO:0000256" key="3">
    <source>
        <dbReference type="ARBA" id="ARBA00022490"/>
    </source>
</evidence>
<feature type="region of interest" description="Disordered" evidence="8">
    <location>
        <begin position="107"/>
        <end position="126"/>
    </location>
</feature>
<evidence type="ECO:0000256" key="5">
    <source>
        <dbReference type="ARBA" id="ARBA00023135"/>
    </source>
</evidence>
<feature type="compositionally biased region" description="Low complexity" evidence="8">
    <location>
        <begin position="115"/>
        <end position="126"/>
    </location>
</feature>
<evidence type="ECO:0000256" key="4">
    <source>
        <dbReference type="ARBA" id="ARBA00022884"/>
    </source>
</evidence>